<organism evidence="4 5">
    <name type="scientific">Pseudocercospora fuligena</name>
    <dbReference type="NCBI Taxonomy" id="685502"/>
    <lineage>
        <taxon>Eukaryota</taxon>
        <taxon>Fungi</taxon>
        <taxon>Dikarya</taxon>
        <taxon>Ascomycota</taxon>
        <taxon>Pezizomycotina</taxon>
        <taxon>Dothideomycetes</taxon>
        <taxon>Dothideomycetidae</taxon>
        <taxon>Mycosphaerellales</taxon>
        <taxon>Mycosphaerellaceae</taxon>
        <taxon>Pseudocercospora</taxon>
    </lineage>
</organism>
<reference evidence="4" key="1">
    <citation type="submission" date="2020-04" db="EMBL/GenBank/DDBJ databases">
        <title>Draft genome resource of the tomato pathogen Pseudocercospora fuligena.</title>
        <authorList>
            <person name="Zaccaron A."/>
        </authorList>
    </citation>
    <scope>NUCLEOTIDE SEQUENCE</scope>
    <source>
        <strain evidence="4">PF001</strain>
    </source>
</reference>
<dbReference type="GO" id="GO:0000398">
    <property type="term" value="P:mRNA splicing, via spliceosome"/>
    <property type="evidence" value="ECO:0007669"/>
    <property type="project" value="TreeGrafter"/>
</dbReference>
<evidence type="ECO:0000256" key="1">
    <source>
        <dbReference type="SAM" id="Coils"/>
    </source>
</evidence>
<dbReference type="GO" id="GO:0003729">
    <property type="term" value="F:mRNA binding"/>
    <property type="evidence" value="ECO:0007669"/>
    <property type="project" value="TreeGrafter"/>
</dbReference>
<evidence type="ECO:0000313" key="5">
    <source>
        <dbReference type="Proteomes" id="UP000660729"/>
    </source>
</evidence>
<keyword evidence="5" id="KW-1185">Reference proteome</keyword>
<dbReference type="EMBL" id="JABCIY010000089">
    <property type="protein sequence ID" value="KAF7193353.1"/>
    <property type="molecule type" value="Genomic_DNA"/>
</dbReference>
<feature type="region of interest" description="Disordered" evidence="2">
    <location>
        <begin position="292"/>
        <end position="430"/>
    </location>
</feature>
<dbReference type="PROSITE" id="PS50882">
    <property type="entry name" value="YTH"/>
    <property type="match status" value="1"/>
</dbReference>
<feature type="region of interest" description="Disordered" evidence="2">
    <location>
        <begin position="16"/>
        <end position="141"/>
    </location>
</feature>
<dbReference type="Proteomes" id="UP000660729">
    <property type="component" value="Unassembled WGS sequence"/>
</dbReference>
<feature type="compositionally biased region" description="Basic and acidic residues" evidence="2">
    <location>
        <begin position="354"/>
        <end position="410"/>
    </location>
</feature>
<name>A0A8H6RLM1_9PEZI</name>
<evidence type="ECO:0000259" key="3">
    <source>
        <dbReference type="PROSITE" id="PS50882"/>
    </source>
</evidence>
<dbReference type="Pfam" id="PF04146">
    <property type="entry name" value="YTH"/>
    <property type="match status" value="1"/>
</dbReference>
<feature type="compositionally biased region" description="Polar residues" evidence="2">
    <location>
        <begin position="205"/>
        <end position="218"/>
    </location>
</feature>
<feature type="compositionally biased region" description="Polar residues" evidence="2">
    <location>
        <begin position="82"/>
        <end position="100"/>
    </location>
</feature>
<keyword evidence="1" id="KW-0175">Coiled coil</keyword>
<feature type="compositionally biased region" description="Polar residues" evidence="2">
    <location>
        <begin position="107"/>
        <end position="118"/>
    </location>
</feature>
<dbReference type="OrthoDB" id="6103986at2759"/>
<feature type="domain" description="YTH" evidence="3">
    <location>
        <begin position="442"/>
        <end position="581"/>
    </location>
</feature>
<comment type="caution">
    <text evidence="4">The sequence shown here is derived from an EMBL/GenBank/DDBJ whole genome shotgun (WGS) entry which is preliminary data.</text>
</comment>
<dbReference type="CDD" id="cd21134">
    <property type="entry name" value="YTH"/>
    <property type="match status" value="1"/>
</dbReference>
<dbReference type="PANTHER" id="PTHR12357">
    <property type="entry name" value="YTH YT521-B HOMOLOGY DOMAIN-CONTAINING"/>
    <property type="match status" value="1"/>
</dbReference>
<accession>A0A8H6RLM1</accession>
<dbReference type="GO" id="GO:0005654">
    <property type="term" value="C:nucleoplasm"/>
    <property type="evidence" value="ECO:0007669"/>
    <property type="project" value="TreeGrafter"/>
</dbReference>
<sequence>MEGYDLMALFGLNTAQQANGEDEVDDNDDDFYNDHSAPNGDAQAGATNDQTVDAQAHKLAEERKAENQRQAELLRAKLIARRQNTPAKQTNTSRQNTPSKTIAPPAKQQQGSSVNMSSDPPEPPATHSKKEVEQPTAVSSLEALLAEGKAYADAKTAALAAKPDPADVNTTNTKESEQQVNGINANVNGVTAQESIKAEQPPTPETSRPTQQRRPTNLSDSYYVDLPAWLELTGYHDVDFRNNKLRTYKERRTLEEEAARIAERLEKLRQIEQQEMQQMRISTPMPAVNMAPPPLPSAMPSATNGIKRARSPEATPTTKNARRREDNGGFRIRGATEATDNRQSRRLSRSPPALDRRTAYPDSRRRSIDERSERSRDPSLERRQSYYRRDGEPLREPPPRYDHYVPREPPPRSGYHASPGASRHPSQKYRGSAALELRKGGVRYFMIKSWNHENVKAAQREGVWATQEKNEQLLTEAFKTSRHVLLLFSVNKSMAFQGYALMTSPPDPKLPKPAWAAKLNWGTSATFTLRWLGTASIPFRTVGHLKNTLNINEDGEPLAVLVGKDGQEISTDAGQGVVWVLDEAEANAKDGDRGGR</sequence>
<dbReference type="GO" id="GO:0048024">
    <property type="term" value="P:regulation of mRNA splicing, via spliceosome"/>
    <property type="evidence" value="ECO:0007669"/>
    <property type="project" value="TreeGrafter"/>
</dbReference>
<feature type="region of interest" description="Disordered" evidence="2">
    <location>
        <begin position="161"/>
        <end position="181"/>
    </location>
</feature>
<proteinExistence type="predicted"/>
<dbReference type="Gene3D" id="3.10.590.10">
    <property type="entry name" value="ph1033 like domains"/>
    <property type="match status" value="1"/>
</dbReference>
<gene>
    <name evidence="4" type="ORF">HII31_05332</name>
</gene>
<feature type="coiled-coil region" evidence="1">
    <location>
        <begin position="251"/>
        <end position="282"/>
    </location>
</feature>
<dbReference type="InterPro" id="IPR007275">
    <property type="entry name" value="YTH_domain"/>
</dbReference>
<evidence type="ECO:0000313" key="4">
    <source>
        <dbReference type="EMBL" id="KAF7193353.1"/>
    </source>
</evidence>
<evidence type="ECO:0000256" key="2">
    <source>
        <dbReference type="SAM" id="MobiDB-lite"/>
    </source>
</evidence>
<feature type="region of interest" description="Disordered" evidence="2">
    <location>
        <begin position="194"/>
        <end position="218"/>
    </location>
</feature>
<feature type="compositionally biased region" description="Acidic residues" evidence="2">
    <location>
        <begin position="20"/>
        <end position="31"/>
    </location>
</feature>
<dbReference type="PANTHER" id="PTHR12357:SF3">
    <property type="entry name" value="YTH DOMAIN-CONTAINING PROTEIN 1"/>
    <property type="match status" value="1"/>
</dbReference>
<feature type="compositionally biased region" description="Polar residues" evidence="2">
    <location>
        <begin position="168"/>
        <end position="181"/>
    </location>
</feature>
<dbReference type="InterPro" id="IPR045168">
    <property type="entry name" value="YTH_prot"/>
</dbReference>
<feature type="compositionally biased region" description="Basic and acidic residues" evidence="2">
    <location>
        <begin position="55"/>
        <end position="75"/>
    </location>
</feature>
<protein>
    <submittedName>
        <fullName evidence="4">YTH domain-containing protein 1</fullName>
    </submittedName>
</protein>
<dbReference type="GO" id="GO:1990247">
    <property type="term" value="F:N6-methyladenosine-containing RNA reader activity"/>
    <property type="evidence" value="ECO:0007669"/>
    <property type="project" value="TreeGrafter"/>
</dbReference>
<dbReference type="AlphaFoldDB" id="A0A8H6RLM1"/>